<feature type="signal peptide" evidence="14">
    <location>
        <begin position="1"/>
        <end position="24"/>
    </location>
</feature>
<dbReference type="OrthoDB" id="1060944at2759"/>
<evidence type="ECO:0000259" key="15">
    <source>
        <dbReference type="Pfam" id="PF08263"/>
    </source>
</evidence>
<comment type="similarity">
    <text evidence="2">Belongs to the RLP family.</text>
</comment>
<evidence type="ECO:0000256" key="14">
    <source>
        <dbReference type="SAM" id="SignalP"/>
    </source>
</evidence>
<dbReference type="FunFam" id="3.80.10.10:FF:000649">
    <property type="entry name" value="Leucine Rich Repeat family protein"/>
    <property type="match status" value="1"/>
</dbReference>
<reference evidence="18" key="1">
    <citation type="submission" date="2013-01" db="EMBL/GenBank/DDBJ databases">
        <title>Draft Genome Sequence of a Mulberry Tree, Morus notabilis C.K. Schneid.</title>
        <authorList>
            <person name="He N."/>
            <person name="Zhao S."/>
        </authorList>
    </citation>
    <scope>NUCLEOTIDE SEQUENCE</scope>
</reference>
<evidence type="ECO:0000256" key="9">
    <source>
        <dbReference type="ARBA" id="ARBA00023136"/>
    </source>
</evidence>
<keyword evidence="8 13" id="KW-1133">Transmembrane helix</keyword>
<keyword evidence="9 13" id="KW-0472">Membrane</keyword>
<keyword evidence="7" id="KW-0677">Repeat</keyword>
<feature type="domain" description="Leucine-rich repeat-containing N-terminal plant-type" evidence="15">
    <location>
        <begin position="48"/>
        <end position="84"/>
    </location>
</feature>
<dbReference type="PRINTS" id="PR00019">
    <property type="entry name" value="LEURICHRPT"/>
</dbReference>
<dbReference type="InterPro" id="IPR001611">
    <property type="entry name" value="Leu-rich_rpt"/>
</dbReference>
<keyword evidence="3" id="KW-1003">Cell membrane</keyword>
<dbReference type="Pfam" id="PF23598">
    <property type="entry name" value="LRR_14"/>
    <property type="match status" value="1"/>
</dbReference>
<dbReference type="FunFam" id="3.80.10.10:FF:000095">
    <property type="entry name" value="LRR receptor-like serine/threonine-protein kinase GSO1"/>
    <property type="match status" value="2"/>
</dbReference>
<evidence type="ECO:0000256" key="12">
    <source>
        <dbReference type="SAM" id="MobiDB-lite"/>
    </source>
</evidence>
<dbReference type="GO" id="GO:0016301">
    <property type="term" value="F:kinase activity"/>
    <property type="evidence" value="ECO:0007669"/>
    <property type="project" value="UniProtKB-KW"/>
</dbReference>
<dbReference type="Proteomes" id="UP000030645">
    <property type="component" value="Unassembled WGS sequence"/>
</dbReference>
<gene>
    <name evidence="17" type="ORF">L484_017612</name>
</gene>
<protein>
    <submittedName>
        <fullName evidence="17">LRR receptor-like serine/threonine-protein kinase GSO1</fullName>
    </submittedName>
</protein>
<dbReference type="SMART" id="SM00369">
    <property type="entry name" value="LRR_TYP"/>
    <property type="match status" value="9"/>
</dbReference>
<evidence type="ECO:0000256" key="10">
    <source>
        <dbReference type="ARBA" id="ARBA00023170"/>
    </source>
</evidence>
<dbReference type="PANTHER" id="PTHR48063:SF81">
    <property type="entry name" value="LEUCINE-RICH REPEAT-CONTAINING N-TERMINAL PLANT-TYPE DOMAIN-CONTAINING PROTEIN"/>
    <property type="match status" value="1"/>
</dbReference>
<name>W9SGE6_9ROSA</name>
<dbReference type="Pfam" id="PF00560">
    <property type="entry name" value="LRR_1"/>
    <property type="match status" value="10"/>
</dbReference>
<keyword evidence="6 14" id="KW-0732">Signal</keyword>
<dbReference type="AlphaFoldDB" id="W9SGE6"/>
<keyword evidence="11" id="KW-0325">Glycoprotein</keyword>
<feature type="transmembrane region" description="Helical" evidence="13">
    <location>
        <begin position="935"/>
        <end position="958"/>
    </location>
</feature>
<dbReference type="STRING" id="981085.W9SGE6"/>
<dbReference type="EMBL" id="KE346255">
    <property type="protein sequence ID" value="EXC31332.1"/>
    <property type="molecule type" value="Genomic_DNA"/>
</dbReference>
<organism evidence="17 18">
    <name type="scientific">Morus notabilis</name>
    <dbReference type="NCBI Taxonomy" id="981085"/>
    <lineage>
        <taxon>Eukaryota</taxon>
        <taxon>Viridiplantae</taxon>
        <taxon>Streptophyta</taxon>
        <taxon>Embryophyta</taxon>
        <taxon>Tracheophyta</taxon>
        <taxon>Spermatophyta</taxon>
        <taxon>Magnoliopsida</taxon>
        <taxon>eudicotyledons</taxon>
        <taxon>Gunneridae</taxon>
        <taxon>Pentapetalae</taxon>
        <taxon>rosids</taxon>
        <taxon>fabids</taxon>
        <taxon>Rosales</taxon>
        <taxon>Moraceae</taxon>
        <taxon>Moreae</taxon>
        <taxon>Morus</taxon>
    </lineage>
</organism>
<proteinExistence type="inferred from homology"/>
<evidence type="ECO:0000256" key="7">
    <source>
        <dbReference type="ARBA" id="ARBA00022737"/>
    </source>
</evidence>
<dbReference type="Pfam" id="PF13855">
    <property type="entry name" value="LRR_8"/>
    <property type="match status" value="2"/>
</dbReference>
<evidence type="ECO:0000313" key="18">
    <source>
        <dbReference type="Proteomes" id="UP000030645"/>
    </source>
</evidence>
<evidence type="ECO:0000256" key="3">
    <source>
        <dbReference type="ARBA" id="ARBA00022475"/>
    </source>
</evidence>
<keyword evidence="18" id="KW-1185">Reference proteome</keyword>
<evidence type="ECO:0000259" key="16">
    <source>
        <dbReference type="Pfam" id="PF23598"/>
    </source>
</evidence>
<dbReference type="InterPro" id="IPR055414">
    <property type="entry name" value="LRR_R13L4/SHOC2-like"/>
</dbReference>
<dbReference type="InterPro" id="IPR013210">
    <property type="entry name" value="LRR_N_plant-typ"/>
</dbReference>
<evidence type="ECO:0000256" key="1">
    <source>
        <dbReference type="ARBA" id="ARBA00004251"/>
    </source>
</evidence>
<comment type="subcellular location">
    <subcellularLocation>
        <location evidence="1">Cell membrane</location>
        <topology evidence="1">Single-pass type I membrane protein</topology>
    </subcellularLocation>
</comment>
<feature type="domain" description="Disease resistance R13L4/SHOC-2-like LRR" evidence="16">
    <location>
        <begin position="346"/>
        <end position="497"/>
    </location>
</feature>
<dbReference type="FunFam" id="3.80.10.10:FF:000383">
    <property type="entry name" value="Leucine-rich repeat receptor protein kinase EMS1"/>
    <property type="match status" value="1"/>
</dbReference>
<keyword evidence="17" id="KW-0418">Kinase</keyword>
<feature type="chain" id="PRO_5004933176" evidence="14">
    <location>
        <begin position="25"/>
        <end position="992"/>
    </location>
</feature>
<evidence type="ECO:0000256" key="8">
    <source>
        <dbReference type="ARBA" id="ARBA00022989"/>
    </source>
</evidence>
<keyword evidence="5 13" id="KW-0812">Transmembrane</keyword>
<evidence type="ECO:0000256" key="5">
    <source>
        <dbReference type="ARBA" id="ARBA00022692"/>
    </source>
</evidence>
<dbReference type="InterPro" id="IPR032675">
    <property type="entry name" value="LRR_dom_sf"/>
</dbReference>
<feature type="region of interest" description="Disordered" evidence="12">
    <location>
        <begin position="903"/>
        <end position="927"/>
    </location>
</feature>
<dbReference type="GO" id="GO:0005886">
    <property type="term" value="C:plasma membrane"/>
    <property type="evidence" value="ECO:0007669"/>
    <property type="project" value="UniProtKB-SubCell"/>
</dbReference>
<dbReference type="Gene3D" id="3.80.10.10">
    <property type="entry name" value="Ribonuclease Inhibitor"/>
    <property type="match status" value="4"/>
</dbReference>
<sequence length="992" mass="109981">MGKSTTAFIKFLLLVLTVLCGTLSIETIKPVSCLGHLDHHHVGCIDIEKKALLKFKQRVTGPSGRLSSWDVGEDCCQWRGIRCNNATGRVVEIKLGNPHQPENALSGEVNSALLALKDLNHLDLSMNNFNGYPIPYFIGSLENLRYLNLSGASFGGTIPPSLGNLSRLNYLDLKNVYFSSEESDLNWLSGLSSLKYLDLGGWNLAKAATNWLQTVNMLPQLLELHLSGCDLSNAPFTLPFINFTSLLVLDLSNNGFKTKIPQWLFNLRSLTHLDLSSNNFQEALPEAIANLASLQKLDLSENNIGGQLPRNLGKLCTLQSLKLSGNQFVGEITDFTNNFSRCSNNSLETLDLGYNRFTGNLSDSLGFFESLKYLQLWKNSFQGSIPESIGNLSSIQELFLSYNQMSGGIPKSLGQLKTLRVLEMSENNWEGVITEDRLVNLSSLEEVKIYKDSPNISLVFDISSNWVPPFRLTYIEIRSCQLGPKFPQWLKNQSHLTTVILNNARISEAIPNWFWQLNLELNKLDVSYNQISGRVPNSLRFSDISTVDLSSNRYEGPLPLWSPNLTKLYLRDNHFSGPIPPNIGEVMPMLTDLDISRNSLSGRIPLSIGKLTNLNTLVISNNQLTGEIPCFWDNMPFLYIVDMSNNSLSGTIPRSMGSLQFIEFLILSKNNLSGELPSLNCTHMVSLDLGENKLSSNLLTWMGESTASLMILRLRSNFFTGGIPPQLCGLSNLHILDLSHNNLSGHIPHCIGNLSGLKSRLTEADTAQYQGRLEIVAKGRVLEYYSTLYLVNSFDLSYNNLSGEIPTELTSLIQVGTLNLSMNRLTGTIPPKIGNLKRLETLDLSMNNLSGPIPQTMSSLTFLNHLNLSYNNLSGKIPSTTQFQTLGDPSIYQGNAGLCGDPLPKKCDGSDQKSDSPGEDEEDKDGGDGGAMEKLGLIISVVIGFFVGFWGVCGTLIVKQSWREAYFGFVERVKNRVAVVFMFVKEKAPWNY</sequence>
<dbReference type="InterPro" id="IPR003591">
    <property type="entry name" value="Leu-rich_rpt_typical-subtyp"/>
</dbReference>
<evidence type="ECO:0000256" key="13">
    <source>
        <dbReference type="SAM" id="Phobius"/>
    </source>
</evidence>
<evidence type="ECO:0000313" key="17">
    <source>
        <dbReference type="EMBL" id="EXC31332.1"/>
    </source>
</evidence>
<evidence type="ECO:0000256" key="2">
    <source>
        <dbReference type="ARBA" id="ARBA00009592"/>
    </source>
</evidence>
<dbReference type="PANTHER" id="PTHR48063">
    <property type="entry name" value="LRR RECEPTOR-LIKE KINASE"/>
    <property type="match status" value="1"/>
</dbReference>
<keyword evidence="10 17" id="KW-0675">Receptor</keyword>
<dbReference type="KEGG" id="mnt:21400602"/>
<evidence type="ECO:0000256" key="4">
    <source>
        <dbReference type="ARBA" id="ARBA00022614"/>
    </source>
</evidence>
<dbReference type="InterPro" id="IPR046956">
    <property type="entry name" value="RLP23-like"/>
</dbReference>
<keyword evidence="4" id="KW-0433">Leucine-rich repeat</keyword>
<keyword evidence="17" id="KW-0808">Transferase</keyword>
<evidence type="ECO:0000256" key="6">
    <source>
        <dbReference type="ARBA" id="ARBA00022729"/>
    </source>
</evidence>
<dbReference type="eggNOG" id="KOG0619">
    <property type="taxonomic scope" value="Eukaryota"/>
</dbReference>
<evidence type="ECO:0000256" key="11">
    <source>
        <dbReference type="ARBA" id="ARBA00023180"/>
    </source>
</evidence>
<dbReference type="SUPFAM" id="SSF52058">
    <property type="entry name" value="L domain-like"/>
    <property type="match status" value="3"/>
</dbReference>
<dbReference type="Pfam" id="PF08263">
    <property type="entry name" value="LRRNT_2"/>
    <property type="match status" value="1"/>
</dbReference>
<feature type="compositionally biased region" description="Basic and acidic residues" evidence="12">
    <location>
        <begin position="903"/>
        <end position="916"/>
    </location>
</feature>
<accession>W9SGE6</accession>